<evidence type="ECO:0000256" key="1">
    <source>
        <dbReference type="SAM" id="MobiDB-lite"/>
    </source>
</evidence>
<organism evidence="2 3">
    <name type="scientific">Meripilus lineatus</name>
    <dbReference type="NCBI Taxonomy" id="2056292"/>
    <lineage>
        <taxon>Eukaryota</taxon>
        <taxon>Fungi</taxon>
        <taxon>Dikarya</taxon>
        <taxon>Basidiomycota</taxon>
        <taxon>Agaricomycotina</taxon>
        <taxon>Agaricomycetes</taxon>
        <taxon>Polyporales</taxon>
        <taxon>Meripilaceae</taxon>
        <taxon>Meripilus</taxon>
    </lineage>
</organism>
<keyword evidence="3" id="KW-1185">Reference proteome</keyword>
<evidence type="ECO:0000313" key="2">
    <source>
        <dbReference type="EMBL" id="KAJ3478503.1"/>
    </source>
</evidence>
<dbReference type="AlphaFoldDB" id="A0AAD5UX72"/>
<protein>
    <submittedName>
        <fullName evidence="2">Uncharacterized protein</fullName>
    </submittedName>
</protein>
<feature type="region of interest" description="Disordered" evidence="1">
    <location>
        <begin position="16"/>
        <end position="75"/>
    </location>
</feature>
<reference evidence="2" key="1">
    <citation type="submission" date="2022-07" db="EMBL/GenBank/DDBJ databases">
        <title>Genome Sequence of Physisporinus lineatus.</title>
        <authorList>
            <person name="Buettner E."/>
        </authorList>
    </citation>
    <scope>NUCLEOTIDE SEQUENCE</scope>
    <source>
        <strain evidence="2">VT162</strain>
    </source>
</reference>
<sequence length="231" mass="25673">MDSDGTINMDFAEQLIQPQQQPQSQQLPRITVSTPDIPSLDSLSLQPQGAGMLPAPSATTTQSTETPAPPPAREAFRDIPVKVHIRRPDRDSWAYLGRAVVTQETIGRAPRIIVKSLSSHKILTSFGEGSALQAEKRGNFVVIGCIEGTRVVSWSLNALNNADTLRLLATIELFCYSCKPTSESHSHNTYRRRIARMIKDDRRKRHKRRKDQDAMVAAFAKTGLDDQAMQP</sequence>
<gene>
    <name evidence="2" type="ORF">NLI96_g9715</name>
</gene>
<feature type="compositionally biased region" description="Polar residues" evidence="1">
    <location>
        <begin position="57"/>
        <end position="66"/>
    </location>
</feature>
<proteinExistence type="predicted"/>
<name>A0AAD5UX72_9APHY</name>
<dbReference type="EMBL" id="JANAWD010000506">
    <property type="protein sequence ID" value="KAJ3478503.1"/>
    <property type="molecule type" value="Genomic_DNA"/>
</dbReference>
<feature type="compositionally biased region" description="Polar residues" evidence="1">
    <location>
        <begin position="31"/>
        <end position="47"/>
    </location>
</feature>
<feature type="compositionally biased region" description="Low complexity" evidence="1">
    <location>
        <begin position="16"/>
        <end position="28"/>
    </location>
</feature>
<evidence type="ECO:0000313" key="3">
    <source>
        <dbReference type="Proteomes" id="UP001212997"/>
    </source>
</evidence>
<accession>A0AAD5UX72</accession>
<dbReference type="Proteomes" id="UP001212997">
    <property type="component" value="Unassembled WGS sequence"/>
</dbReference>
<comment type="caution">
    <text evidence="2">The sequence shown here is derived from an EMBL/GenBank/DDBJ whole genome shotgun (WGS) entry which is preliminary data.</text>
</comment>